<evidence type="ECO:0000256" key="3">
    <source>
        <dbReference type="ARBA" id="ARBA00022723"/>
    </source>
</evidence>
<keyword evidence="3" id="KW-0479">Metal-binding</keyword>
<dbReference type="Gene3D" id="1.10.238.10">
    <property type="entry name" value="EF-hand"/>
    <property type="match status" value="1"/>
</dbReference>
<dbReference type="InterPro" id="IPR011992">
    <property type="entry name" value="EF-hand-dom_pair"/>
</dbReference>
<feature type="domain" description="EF-hand" evidence="8">
    <location>
        <begin position="188"/>
        <end position="223"/>
    </location>
</feature>
<dbReference type="PANTHER" id="PTHR23055">
    <property type="entry name" value="CALCIUM BINDING PROTEINS"/>
    <property type="match status" value="1"/>
</dbReference>
<keyword evidence="10" id="KW-1185">Reference proteome</keyword>
<dbReference type="InterPro" id="IPR028846">
    <property type="entry name" value="Recoverin"/>
</dbReference>
<keyword evidence="2" id="KW-0519">Myristate</keyword>
<keyword evidence="4" id="KW-0677">Repeat</keyword>
<organism evidence="9 10">
    <name type="scientific">Phoxinus phoxinus</name>
    <name type="common">Eurasian minnow</name>
    <dbReference type="NCBI Taxonomy" id="58324"/>
    <lineage>
        <taxon>Eukaryota</taxon>
        <taxon>Metazoa</taxon>
        <taxon>Chordata</taxon>
        <taxon>Craniata</taxon>
        <taxon>Vertebrata</taxon>
        <taxon>Euteleostomi</taxon>
        <taxon>Actinopterygii</taxon>
        <taxon>Neopterygii</taxon>
        <taxon>Teleostei</taxon>
        <taxon>Ostariophysi</taxon>
        <taxon>Cypriniformes</taxon>
        <taxon>Leuciscidae</taxon>
        <taxon>Phoxininae</taxon>
        <taxon>Phoxinus</taxon>
    </lineage>
</organism>
<dbReference type="PANTHER" id="PTHR23055:SF65">
    <property type="entry name" value="KV CHANNEL-INTERACTING PROTEIN 2"/>
    <property type="match status" value="1"/>
</dbReference>
<keyword evidence="5" id="KW-0106">Calcium</keyword>
<gene>
    <name evidence="9" type="ORF">R3I93_012362</name>
</gene>
<dbReference type="GO" id="GO:0008076">
    <property type="term" value="C:voltage-gated potassium channel complex"/>
    <property type="evidence" value="ECO:0007669"/>
    <property type="project" value="TreeGrafter"/>
</dbReference>
<feature type="domain" description="EF-hand" evidence="8">
    <location>
        <begin position="140"/>
        <end position="175"/>
    </location>
</feature>
<accession>A0AAN9CTT6</accession>
<evidence type="ECO:0000313" key="9">
    <source>
        <dbReference type="EMBL" id="KAK7148028.1"/>
    </source>
</evidence>
<dbReference type="PROSITE" id="PS00018">
    <property type="entry name" value="EF_HAND_1"/>
    <property type="match status" value="3"/>
</dbReference>
<comment type="function">
    <text evidence="7">May be involved in the calcium-dependent regulation of rhodopsin phosphorylation. Binds three calcium ions.</text>
</comment>
<dbReference type="PROSITE" id="PS50222">
    <property type="entry name" value="EF_HAND_2"/>
    <property type="match status" value="3"/>
</dbReference>
<dbReference type="SUPFAM" id="SSF47473">
    <property type="entry name" value="EF-hand"/>
    <property type="match status" value="1"/>
</dbReference>
<evidence type="ECO:0000256" key="4">
    <source>
        <dbReference type="ARBA" id="ARBA00022737"/>
    </source>
</evidence>
<dbReference type="EMBL" id="JAYKXH010000013">
    <property type="protein sequence ID" value="KAK7148028.1"/>
    <property type="molecule type" value="Genomic_DNA"/>
</dbReference>
<evidence type="ECO:0000256" key="2">
    <source>
        <dbReference type="ARBA" id="ARBA00022707"/>
    </source>
</evidence>
<feature type="domain" description="EF-hand" evidence="8">
    <location>
        <begin position="104"/>
        <end position="139"/>
    </location>
</feature>
<comment type="similarity">
    <text evidence="1">Belongs to the recoverin family.</text>
</comment>
<protein>
    <recommendedName>
        <fullName evidence="8">EF-hand domain-containing protein</fullName>
    </recommendedName>
</protein>
<evidence type="ECO:0000259" key="8">
    <source>
        <dbReference type="PROSITE" id="PS50222"/>
    </source>
</evidence>
<dbReference type="GO" id="GO:0015459">
    <property type="term" value="F:potassium channel regulator activity"/>
    <property type="evidence" value="ECO:0007669"/>
    <property type="project" value="TreeGrafter"/>
</dbReference>
<reference evidence="9 10" key="1">
    <citation type="submission" date="2024-02" db="EMBL/GenBank/DDBJ databases">
        <title>Chromosome-level genome assembly of the Eurasian Minnow (Phoxinus phoxinus).</title>
        <authorList>
            <person name="Oriowo T.O."/>
            <person name="Martin S."/>
            <person name="Stange M."/>
            <person name="Chrysostomakis Y."/>
            <person name="Brown T."/>
            <person name="Winkler S."/>
            <person name="Kukowka S."/>
            <person name="Myers E.W."/>
            <person name="Bohne A."/>
        </authorList>
    </citation>
    <scope>NUCLEOTIDE SEQUENCE [LARGE SCALE GENOMIC DNA]</scope>
    <source>
        <strain evidence="9">ZFMK-TIS-60720</strain>
        <tissue evidence="9">Whole Organism</tissue>
    </source>
</reference>
<dbReference type="PRINTS" id="PR00450">
    <property type="entry name" value="RECOVERIN"/>
</dbReference>
<dbReference type="Pfam" id="PF13202">
    <property type="entry name" value="EF-hand_5"/>
    <property type="match status" value="1"/>
</dbReference>
<dbReference type="GO" id="GO:0005509">
    <property type="term" value="F:calcium ion binding"/>
    <property type="evidence" value="ECO:0007669"/>
    <property type="project" value="InterPro"/>
</dbReference>
<keyword evidence="6" id="KW-0449">Lipoprotein</keyword>
<name>A0AAN9CTT6_9TELE</name>
<dbReference type="Proteomes" id="UP001364617">
    <property type="component" value="Unassembled WGS sequence"/>
</dbReference>
<proteinExistence type="inferred from homology"/>
<comment type="caution">
    <text evidence="9">The sequence shown here is derived from an EMBL/GenBank/DDBJ whole genome shotgun (WGS) entry which is preliminary data.</text>
</comment>
<dbReference type="CDD" id="cd00051">
    <property type="entry name" value="EFh"/>
    <property type="match status" value="2"/>
</dbReference>
<dbReference type="InterPro" id="IPR002048">
    <property type="entry name" value="EF_hand_dom"/>
</dbReference>
<dbReference type="SMART" id="SM00054">
    <property type="entry name" value="EFh"/>
    <property type="match status" value="3"/>
</dbReference>
<dbReference type="AlphaFoldDB" id="A0AAN9CTT6"/>
<evidence type="ECO:0000313" key="10">
    <source>
        <dbReference type="Proteomes" id="UP001364617"/>
    </source>
</evidence>
<evidence type="ECO:0000256" key="7">
    <source>
        <dbReference type="ARBA" id="ARBA00037437"/>
    </source>
</evidence>
<dbReference type="Pfam" id="PF13499">
    <property type="entry name" value="EF-hand_7"/>
    <property type="match status" value="1"/>
</dbReference>
<sequence>MAQGHRGLDLLLPEEKGGTLYVLMLLSFFPLYCWLRGGETREDEIEISFVCHRPEGLETLQEETRFSKKELQFLYRAFKNECPSGVVNEDIFKLIYSQFFPQGDSSNYAHFLFEAFDTNKNGCLSFQEFVAGLSLILRGSMYDRLNWAFNFYDNDKDGFITKEEMMKIMQSIYDMMGKYVYPSMHDDIPREHVEHFFQKMDRNRDGVVTIEEFMESCQKDENIMRSMRLFDSVF</sequence>
<dbReference type="FunFam" id="1.10.238.10:FF:000009">
    <property type="entry name" value="Visinin-like protein 1"/>
    <property type="match status" value="1"/>
</dbReference>
<dbReference type="GO" id="GO:1901379">
    <property type="term" value="P:regulation of potassium ion transmembrane transport"/>
    <property type="evidence" value="ECO:0007669"/>
    <property type="project" value="TreeGrafter"/>
</dbReference>
<evidence type="ECO:0000256" key="5">
    <source>
        <dbReference type="ARBA" id="ARBA00022837"/>
    </source>
</evidence>
<evidence type="ECO:0000256" key="6">
    <source>
        <dbReference type="ARBA" id="ARBA00023288"/>
    </source>
</evidence>
<evidence type="ECO:0000256" key="1">
    <source>
        <dbReference type="ARBA" id="ARBA00006049"/>
    </source>
</evidence>
<dbReference type="InterPro" id="IPR018247">
    <property type="entry name" value="EF_Hand_1_Ca_BS"/>
</dbReference>